<dbReference type="HAMAP" id="MF_00378">
    <property type="entry name" value="Exonuc_7_L"/>
    <property type="match status" value="1"/>
</dbReference>
<dbReference type="InterPro" id="IPR020579">
    <property type="entry name" value="Exonuc_VII_lsu_C"/>
</dbReference>
<dbReference type="CDD" id="cd04489">
    <property type="entry name" value="ExoVII_LU_OBF"/>
    <property type="match status" value="1"/>
</dbReference>
<dbReference type="GO" id="GO:0009318">
    <property type="term" value="C:exodeoxyribonuclease VII complex"/>
    <property type="evidence" value="ECO:0007669"/>
    <property type="project" value="UniProtKB-UniRule"/>
</dbReference>
<dbReference type="Pfam" id="PF02601">
    <property type="entry name" value="Exonuc_VII_L"/>
    <property type="match status" value="1"/>
</dbReference>
<dbReference type="KEGG" id="tfr:BR63_03930"/>
<dbReference type="Proteomes" id="UP000515847">
    <property type="component" value="Chromosome"/>
</dbReference>
<evidence type="ECO:0000256" key="3">
    <source>
        <dbReference type="ARBA" id="ARBA00022801"/>
    </source>
</evidence>
<evidence type="ECO:0000256" key="6">
    <source>
        <dbReference type="RuleBase" id="RU004355"/>
    </source>
</evidence>
<dbReference type="PANTHER" id="PTHR30008:SF0">
    <property type="entry name" value="EXODEOXYRIBONUCLEASE 7 LARGE SUBUNIT"/>
    <property type="match status" value="1"/>
</dbReference>
<evidence type="ECO:0000313" key="9">
    <source>
        <dbReference type="EMBL" id="QNB45540.1"/>
    </source>
</evidence>
<name>A0A7G6E0D6_THEFR</name>
<feature type="domain" description="OB-fold nucleic acid binding" evidence="8">
    <location>
        <begin position="7"/>
        <end position="101"/>
    </location>
</feature>
<dbReference type="GO" id="GO:0003676">
    <property type="term" value="F:nucleic acid binding"/>
    <property type="evidence" value="ECO:0007669"/>
    <property type="project" value="InterPro"/>
</dbReference>
<accession>A0A7G6E0D6</accession>
<comment type="subcellular location">
    <subcellularLocation>
        <location evidence="5 6">Cytoplasm</location>
    </subcellularLocation>
</comment>
<comment type="function">
    <text evidence="5">Bidirectionally degrades single-stranded DNA into large acid-insoluble oligonucleotides, which are then degraded further into small acid-soluble oligonucleotides.</text>
</comment>
<gene>
    <name evidence="5 9" type="primary">xseA</name>
    <name evidence="9" type="ORF">BR63_03930</name>
</gene>
<dbReference type="NCBIfam" id="TIGR00237">
    <property type="entry name" value="xseA"/>
    <property type="match status" value="1"/>
</dbReference>
<dbReference type="GO" id="GO:0008855">
    <property type="term" value="F:exodeoxyribonuclease VII activity"/>
    <property type="evidence" value="ECO:0007669"/>
    <property type="project" value="UniProtKB-UniRule"/>
</dbReference>
<dbReference type="EMBL" id="CP045798">
    <property type="protein sequence ID" value="QNB45540.1"/>
    <property type="molecule type" value="Genomic_DNA"/>
</dbReference>
<keyword evidence="2 5" id="KW-0540">Nuclease</keyword>
<keyword evidence="1 5" id="KW-0963">Cytoplasm</keyword>
<dbReference type="Pfam" id="PF13742">
    <property type="entry name" value="tRNA_anti_2"/>
    <property type="match status" value="1"/>
</dbReference>
<feature type="domain" description="Exonuclease VII large subunit C-terminal" evidence="7">
    <location>
        <begin position="125"/>
        <end position="330"/>
    </location>
</feature>
<dbReference type="OrthoDB" id="9802795at2"/>
<evidence type="ECO:0000259" key="8">
    <source>
        <dbReference type="Pfam" id="PF13742"/>
    </source>
</evidence>
<evidence type="ECO:0000256" key="1">
    <source>
        <dbReference type="ARBA" id="ARBA00022490"/>
    </source>
</evidence>
<keyword evidence="4 5" id="KW-0269">Exonuclease</keyword>
<evidence type="ECO:0000259" key="7">
    <source>
        <dbReference type="Pfam" id="PF02601"/>
    </source>
</evidence>
<proteinExistence type="inferred from homology"/>
<protein>
    <recommendedName>
        <fullName evidence="5">Exodeoxyribonuclease 7 large subunit</fullName>
        <ecNumber evidence="5">3.1.11.6</ecNumber>
    </recommendedName>
    <alternativeName>
        <fullName evidence="5">Exodeoxyribonuclease VII large subunit</fullName>
        <shortName evidence="5">Exonuclease VII large subunit</shortName>
    </alternativeName>
</protein>
<organism evidence="9 10">
    <name type="scientific">Thermanaerosceptrum fracticalcis</name>
    <dbReference type="NCBI Taxonomy" id="1712410"/>
    <lineage>
        <taxon>Bacteria</taxon>
        <taxon>Bacillati</taxon>
        <taxon>Bacillota</taxon>
        <taxon>Clostridia</taxon>
        <taxon>Eubacteriales</taxon>
        <taxon>Peptococcaceae</taxon>
        <taxon>Thermanaerosceptrum</taxon>
    </lineage>
</organism>
<dbReference type="GO" id="GO:0006308">
    <property type="term" value="P:DNA catabolic process"/>
    <property type="evidence" value="ECO:0007669"/>
    <property type="project" value="UniProtKB-UniRule"/>
</dbReference>
<dbReference type="RefSeq" id="WP_034421469.1">
    <property type="nucleotide sequence ID" value="NZ_CP045798.1"/>
</dbReference>
<comment type="subunit">
    <text evidence="5">Heterooligomer composed of large and small subunits.</text>
</comment>
<keyword evidence="3 5" id="KW-0378">Hydrolase</keyword>
<evidence type="ECO:0000256" key="2">
    <source>
        <dbReference type="ARBA" id="ARBA00022722"/>
    </source>
</evidence>
<reference evidence="9 10" key="1">
    <citation type="journal article" date="2019" name="Front. Microbiol.">
        <title>Thermoanaerosceptrum fracticalcis gen. nov. sp. nov., a Novel Fumarate-Fermenting Microorganism From a Deep Fractured Carbonate Aquifer of the US Great Basin.</title>
        <authorList>
            <person name="Hamilton-Brehm S.D."/>
            <person name="Stewart L.E."/>
            <person name="Zavarin M."/>
            <person name="Caldwell M."/>
            <person name="Lawson P.A."/>
            <person name="Onstott T.C."/>
            <person name="Grzymski J."/>
            <person name="Neveux I."/>
            <person name="Lollar B.S."/>
            <person name="Russell C.E."/>
            <person name="Moser D.P."/>
        </authorList>
    </citation>
    <scope>NUCLEOTIDE SEQUENCE [LARGE SCALE GENOMIC DNA]</scope>
    <source>
        <strain evidence="9 10">DRI-13</strain>
    </source>
</reference>
<dbReference type="AlphaFoldDB" id="A0A7G6E0D6"/>
<keyword evidence="10" id="KW-1185">Reference proteome</keyword>
<dbReference type="InterPro" id="IPR025824">
    <property type="entry name" value="OB-fold_nuc-bd_dom"/>
</dbReference>
<comment type="similarity">
    <text evidence="5 6">Belongs to the XseA family.</text>
</comment>
<evidence type="ECO:0000256" key="5">
    <source>
        <dbReference type="HAMAP-Rule" id="MF_00378"/>
    </source>
</evidence>
<sequence length="404" mass="45072">MRGNKILTVSEVSFHIQKLLDDDPLLSNLWIRGEISNFKHHSTGHFYFSLKDKECTLRAVMFKSKTWRLNFLPKDGMDCLVRGYVSSYPKDTVVQLYAEEIIPAGVGLQALALAELKEKLQKKGYFAPERKKPIPYLPGAIGVVTSPAGAAIRDIYRVVQKRYPGMPVILFPAGVQGEKAAQSIVEGIRALNGRKEIDVIIVARGGGSAEDLSVFNVESVADAVFASTKPIVSAIGHEIDWTITDLVADVRAATPSMAGELVVPVRWELENSLSKYKERLLRAARGRMERENMRLAYLKEAGVMKKPERWLNRYQDHLSRCESSLYKSTRELHGKAEYHLHVIAGRLHALSPLATLGRGYSLCQNSEGKIVTEARHVSINEQVKVRLYKGSLGCIVVAKEEECD</sequence>
<dbReference type="EC" id="3.1.11.6" evidence="5"/>
<dbReference type="InterPro" id="IPR003753">
    <property type="entry name" value="Exonuc_VII_L"/>
</dbReference>
<comment type="catalytic activity">
    <reaction evidence="5 6">
        <text>Exonucleolytic cleavage in either 5'- to 3'- or 3'- to 5'-direction to yield nucleoside 5'-phosphates.</text>
        <dbReference type="EC" id="3.1.11.6"/>
    </reaction>
</comment>
<dbReference type="PANTHER" id="PTHR30008">
    <property type="entry name" value="EXODEOXYRIBONUCLEASE 7 LARGE SUBUNIT"/>
    <property type="match status" value="1"/>
</dbReference>
<dbReference type="GO" id="GO:0005737">
    <property type="term" value="C:cytoplasm"/>
    <property type="evidence" value="ECO:0007669"/>
    <property type="project" value="UniProtKB-SubCell"/>
</dbReference>
<evidence type="ECO:0000313" key="10">
    <source>
        <dbReference type="Proteomes" id="UP000515847"/>
    </source>
</evidence>
<evidence type="ECO:0000256" key="4">
    <source>
        <dbReference type="ARBA" id="ARBA00022839"/>
    </source>
</evidence>